<evidence type="ECO:0000313" key="4">
    <source>
        <dbReference type="Proteomes" id="UP000315377"/>
    </source>
</evidence>
<dbReference type="Proteomes" id="UP000315377">
    <property type="component" value="Chromosome"/>
</dbReference>
<gene>
    <name evidence="2" type="ORF">DQX05_24665</name>
    <name evidence="1" type="ORF">FLT43_24105</name>
</gene>
<organism evidence="2 3">
    <name type="scientific">Paenibacillus thiaminolyticus</name>
    <name type="common">Bacillus thiaminolyticus</name>
    <dbReference type="NCBI Taxonomy" id="49283"/>
    <lineage>
        <taxon>Bacteria</taxon>
        <taxon>Bacillati</taxon>
        <taxon>Bacillota</taxon>
        <taxon>Bacilli</taxon>
        <taxon>Bacillales</taxon>
        <taxon>Paenibacillaceae</taxon>
        <taxon>Paenibacillus</taxon>
    </lineage>
</organism>
<dbReference type="AlphaFoldDB" id="A0A3A3GG45"/>
<name>A0A3A3GG45_PANTH</name>
<dbReference type="EMBL" id="CP041405">
    <property type="protein sequence ID" value="QDM47463.1"/>
    <property type="molecule type" value="Genomic_DNA"/>
</dbReference>
<evidence type="ECO:0000313" key="3">
    <source>
        <dbReference type="Proteomes" id="UP000266177"/>
    </source>
</evidence>
<evidence type="ECO:0000313" key="2">
    <source>
        <dbReference type="EMBL" id="RJG20574.1"/>
    </source>
</evidence>
<protein>
    <submittedName>
        <fullName evidence="2">Uncharacterized protein</fullName>
    </submittedName>
</protein>
<reference evidence="2 3" key="1">
    <citation type="submission" date="2018-09" db="EMBL/GenBank/DDBJ databases">
        <title>Paenibacillus SK2017-BO5.</title>
        <authorList>
            <person name="Piskunova J.V."/>
            <person name="Dubiley S.A."/>
            <person name="Severinov K.V."/>
        </authorList>
    </citation>
    <scope>NUCLEOTIDE SEQUENCE [LARGE SCALE GENOMIC DNA]</scope>
    <source>
        <strain evidence="2 3">BO5</strain>
    </source>
</reference>
<sequence length="35" mass="4177">MSSARTYVIHFSREKSLATCNVLSESWFLYCFQRD</sequence>
<reference evidence="1 4" key="2">
    <citation type="submission" date="2019-07" db="EMBL/GenBank/DDBJ databases">
        <title>Paenibacillus thiaminolyticus NRRL B-4156.</title>
        <authorList>
            <person name="Hehnly C."/>
            <person name="Zhang L."/>
        </authorList>
    </citation>
    <scope>NUCLEOTIDE SEQUENCE [LARGE SCALE GENOMIC DNA]</scope>
    <source>
        <strain evidence="1 4">NRRL B-4156</strain>
    </source>
</reference>
<dbReference type="EMBL" id="QYZD01000034">
    <property type="protein sequence ID" value="RJG20574.1"/>
    <property type="molecule type" value="Genomic_DNA"/>
</dbReference>
<evidence type="ECO:0000313" key="1">
    <source>
        <dbReference type="EMBL" id="QDM47463.1"/>
    </source>
</evidence>
<accession>A0A3A3GG45</accession>
<proteinExistence type="predicted"/>
<dbReference type="Proteomes" id="UP000266177">
    <property type="component" value="Unassembled WGS sequence"/>
</dbReference>